<dbReference type="Proteomes" id="UP000270021">
    <property type="component" value="Chromosome"/>
</dbReference>
<dbReference type="AlphaFoldDB" id="A0A3Q8WTN5"/>
<feature type="transmembrane region" description="Helical" evidence="1">
    <location>
        <begin position="230"/>
        <end position="257"/>
    </location>
</feature>
<feature type="domain" description="YdbS-like PH" evidence="2">
    <location>
        <begin position="107"/>
        <end position="185"/>
    </location>
</feature>
<dbReference type="InterPro" id="IPR005182">
    <property type="entry name" value="YdbS-like_PH"/>
</dbReference>
<dbReference type="PANTHER" id="PTHR34473">
    <property type="entry name" value="UPF0699 TRANSMEMBRANE PROTEIN YDBS"/>
    <property type="match status" value="1"/>
</dbReference>
<dbReference type="InterPro" id="IPR014529">
    <property type="entry name" value="UCP026631"/>
</dbReference>
<protein>
    <recommendedName>
        <fullName evidence="2">YdbS-like PH domain-containing protein</fullName>
    </recommendedName>
</protein>
<name>A0A3Q8WTN5_9ACTO</name>
<feature type="transmembrane region" description="Helical" evidence="1">
    <location>
        <begin position="263"/>
        <end position="282"/>
    </location>
</feature>
<keyword evidence="1" id="KW-0812">Transmembrane</keyword>
<dbReference type="Pfam" id="PF03703">
    <property type="entry name" value="bPH_2"/>
    <property type="match status" value="2"/>
</dbReference>
<dbReference type="EMBL" id="CP034438">
    <property type="protein sequence ID" value="AZN30030.1"/>
    <property type="molecule type" value="Genomic_DNA"/>
</dbReference>
<keyword evidence="1" id="KW-1133">Transmembrane helix</keyword>
<dbReference type="RefSeq" id="WP_126040427.1">
    <property type="nucleotide sequence ID" value="NZ_CP034438.1"/>
</dbReference>
<feature type="transmembrane region" description="Helical" evidence="1">
    <location>
        <begin position="47"/>
        <end position="65"/>
    </location>
</feature>
<keyword evidence="1" id="KW-0472">Membrane</keyword>
<evidence type="ECO:0000256" key="1">
    <source>
        <dbReference type="SAM" id="Phobius"/>
    </source>
</evidence>
<reference evidence="3 4" key="1">
    <citation type="submission" date="2018-12" db="EMBL/GenBank/DDBJ databases">
        <title>Complete genome sequence of Flaviflexus salsibiostraticola KCTC 33148.</title>
        <authorList>
            <person name="Bae J.-W."/>
        </authorList>
    </citation>
    <scope>NUCLEOTIDE SEQUENCE [LARGE SCALE GENOMIC DNA]</scope>
    <source>
        <strain evidence="3 4">KCTC 33148</strain>
    </source>
</reference>
<keyword evidence="4" id="KW-1185">Reference proteome</keyword>
<evidence type="ECO:0000259" key="2">
    <source>
        <dbReference type="Pfam" id="PF03703"/>
    </source>
</evidence>
<dbReference type="OrthoDB" id="3190163at2"/>
<accession>A0A3Q8WTN5</accession>
<evidence type="ECO:0000313" key="4">
    <source>
        <dbReference type="Proteomes" id="UP000270021"/>
    </source>
</evidence>
<gene>
    <name evidence="3" type="ORF">EJO69_06690</name>
</gene>
<evidence type="ECO:0000313" key="3">
    <source>
        <dbReference type="EMBL" id="AZN30030.1"/>
    </source>
</evidence>
<organism evidence="3 4">
    <name type="scientific">Flaviflexus salsibiostraticola</name>
    <dbReference type="NCBI Taxonomy" id="1282737"/>
    <lineage>
        <taxon>Bacteria</taxon>
        <taxon>Bacillati</taxon>
        <taxon>Actinomycetota</taxon>
        <taxon>Actinomycetes</taxon>
        <taxon>Actinomycetales</taxon>
        <taxon>Actinomycetaceae</taxon>
        <taxon>Flaviflexus</taxon>
    </lineage>
</organism>
<feature type="transmembrane region" description="Helical" evidence="1">
    <location>
        <begin position="85"/>
        <end position="107"/>
    </location>
</feature>
<feature type="domain" description="YdbS-like PH" evidence="2">
    <location>
        <begin position="288"/>
        <end position="340"/>
    </location>
</feature>
<dbReference type="PIRSF" id="PIRSF026631">
    <property type="entry name" value="UCP026631"/>
    <property type="match status" value="1"/>
</dbReference>
<dbReference type="PANTHER" id="PTHR34473:SF2">
    <property type="entry name" value="UPF0699 TRANSMEMBRANE PROTEIN YDBT"/>
    <property type="match status" value="1"/>
</dbReference>
<proteinExistence type="predicted"/>
<sequence>MNDQGVDGLPFGHVAPAEDAAPPEVAAQAIPDEDWSRFHWATPLLSLWKLWAALVAASFSFLLQILEDGMGEVWEAITGITSTVILIAAAVLLALSLLVILISWLTWRRQSYVLASSGVHHRSGIFSVTHRHVRWDRIQSVEIKQGIIPRILGLGSIMIDSAASGGNLSLGLLKMNDIHALRTQILRIAAAARTGAQFEVERTETETSMYDPDDAYMDERPFYRLPTGRLVGSMLLSGALIATLGAVSAILVPLIFFAEGFSIGLLVALFGALAALWGQFNLNHGLKLFLTKDGIRVRRGLTTTTTQTIPPRRIHAVTLTQPLLWRKKDWWKVKILIAGSVLSDGESVSDAMTKSIILPVGKRSDALDLMWTIIPSLGIDDLAGFFEDALSGTGPSRFFAPAPRSARYLDPFRIRRNGIVLTPTVAVHRDGWLTRQVTVALHGHWQGLKATQGPLQARLGLATFQLSLVAGDTAWYGSNFSLDQVHALLAEERQIGLAARAVDDRESIEEWAARVGVA</sequence>
<dbReference type="KEGG" id="fsl:EJO69_06690"/>